<dbReference type="Pfam" id="PF20246">
    <property type="entry name" value="DUF6601"/>
    <property type="match status" value="1"/>
</dbReference>
<dbReference type="Gene3D" id="3.40.50.300">
    <property type="entry name" value="P-loop containing nucleotide triphosphate hydrolases"/>
    <property type="match status" value="1"/>
</dbReference>
<dbReference type="EMBL" id="JAAMOD010000212">
    <property type="protein sequence ID" value="KAF5235110.1"/>
    <property type="molecule type" value="Genomic_DNA"/>
</dbReference>
<feature type="transmembrane region" description="Helical" evidence="2">
    <location>
        <begin position="300"/>
        <end position="323"/>
    </location>
</feature>
<keyword evidence="2" id="KW-0472">Membrane</keyword>
<proteinExistence type="predicted"/>
<dbReference type="Pfam" id="PF13374">
    <property type="entry name" value="TPR_10"/>
    <property type="match status" value="1"/>
</dbReference>
<sequence>MRADRVSTLVQVKLPTKEMVWLDELLRTERPGPRTNASGDEEHSHVRQVPNPTSEQKHRALIYKPKLCTYCPCLMNQATRRLAPPFSKQNALVHDVRRVTPLLDVGRNTHAYLEADLYTPRLDKIHSFLWLAGLPRPARPLHRQNLLLRTIYATEIADEHLVWHDASIFIKPMPDYLLDYEFWEQELYNDATLYKSAYGLLVSYTWLVRHKSDLRIASEAGLLPAGIHWNDWVAFVTDLNVRLDNVTLCEVNRRYRYGELRLSRLNTLYRLGLAGFSLQNVVYGFMSWSIRYTTFFERNFGWMLAVFVYVTVILSAMQVALATDRFGSSDPFQQFSYGLALLSIAFVFAAVVVVLSSVGRFGSAFELFLKAHDTVVEPLVNSLTIDIDGHYSTSTATFHNVPKLFRDGHPWRIPLQRLPRNQCARDRCLVLDGAFLGITPLYSPRPEDHKVDIIAISGLRGHAFGSFKERDGDHMWLRDSLPYDLMREDTADQIAPRTPTTKPIIFVAHSLGGLIVKQTLITLSKSKNDDDLKLMKAVYGIVFFGVPHMGMDISSLIAMVGDGPNRFLIESISHINSQIPSIQQREFYTALGEEDDSEIVCFYETEKSPTARKTSVLVPYTENPDFVNRSEVFEKLKSQLGFDQHQSTAKTRLRVSLFGLGGVGKTQVSLAYVYWLRDKCPDVSVFWVHASNEERFRQSYASIAEECDIPGRDDPDADLLAPVRKWLENRFKSRWLMVIDNADDAQLFFQLQQESTPVPRKVLGRYIPECVHESILITTRNKQAGSRLTQGKPPIEVGNMANCKASELIRTMLENNNIPDDETSSLSTRLENLPLAIAQAASFIHENCITINGYIRLLDESDVTLVECLSESFETVGRDSDTPHAVTATWIISFEQIQQQDLFTGKTLSFISLFDRQAIPRNFIANYWQKEKAPGVGEPSHEAKITKALGTLKAFCFVSELVARKWLVMGGKMTEFAQHALGTISNAYPYGQFETREVCLKYLPHAYAVLENEASYFLYEGRWDKAEQHQIEAVRLTTEVLGEEHPSTLTTMANLASIYSDHGRWKEAEELEADVMEMRKRVQGEEHPDTLTSINNLAITWKDNGRTKDALVLMRSCIVLKQRVLGGAKVEDETGITEVKQKFLIFSVQSPHLRSLARKVLLEFPKASWQLTTNIALQKDFL</sequence>
<evidence type="ECO:0000256" key="1">
    <source>
        <dbReference type="SAM" id="MobiDB-lite"/>
    </source>
</evidence>
<dbReference type="InterPro" id="IPR027417">
    <property type="entry name" value="P-loop_NTPase"/>
</dbReference>
<evidence type="ECO:0000313" key="3">
    <source>
        <dbReference type="EMBL" id="KAF5235110.1"/>
    </source>
</evidence>
<dbReference type="AlphaFoldDB" id="A0AAN6BYL7"/>
<feature type="transmembrane region" description="Helical" evidence="2">
    <location>
        <begin position="268"/>
        <end position="288"/>
    </location>
</feature>
<evidence type="ECO:0000256" key="2">
    <source>
        <dbReference type="SAM" id="Phobius"/>
    </source>
</evidence>
<dbReference type="InterPro" id="IPR029058">
    <property type="entry name" value="AB_hydrolase_fold"/>
</dbReference>
<dbReference type="Proteomes" id="UP000537989">
    <property type="component" value="Unassembled WGS sequence"/>
</dbReference>
<dbReference type="PANTHER" id="PTHR34414:SF1">
    <property type="entry name" value="SUBTILISIN-LIKE SERINE PROTEASE"/>
    <property type="match status" value="1"/>
</dbReference>
<dbReference type="Gene3D" id="3.40.50.1820">
    <property type="entry name" value="alpha/beta hydrolase"/>
    <property type="match status" value="1"/>
</dbReference>
<dbReference type="SUPFAM" id="SSF48452">
    <property type="entry name" value="TPR-like"/>
    <property type="match status" value="1"/>
</dbReference>
<evidence type="ECO:0008006" key="5">
    <source>
        <dbReference type="Google" id="ProtNLM"/>
    </source>
</evidence>
<dbReference type="Pfam" id="PF13424">
    <property type="entry name" value="TPR_12"/>
    <property type="match status" value="1"/>
</dbReference>
<dbReference type="InterPro" id="IPR011990">
    <property type="entry name" value="TPR-like_helical_dom_sf"/>
</dbReference>
<feature type="region of interest" description="Disordered" evidence="1">
    <location>
        <begin position="29"/>
        <end position="56"/>
    </location>
</feature>
<dbReference type="Gene3D" id="1.25.40.10">
    <property type="entry name" value="Tetratricopeptide repeat domain"/>
    <property type="match status" value="1"/>
</dbReference>
<dbReference type="PANTHER" id="PTHR34414">
    <property type="entry name" value="HET DOMAIN-CONTAINING PROTEIN-RELATED"/>
    <property type="match status" value="1"/>
</dbReference>
<dbReference type="SUPFAM" id="SSF52540">
    <property type="entry name" value="P-loop containing nucleoside triphosphate hydrolases"/>
    <property type="match status" value="1"/>
</dbReference>
<name>A0AAN6BYL7_FUSAU</name>
<keyword evidence="4" id="KW-1185">Reference proteome</keyword>
<accession>A0AAN6BYL7</accession>
<dbReference type="InterPro" id="IPR046536">
    <property type="entry name" value="DUF6601"/>
</dbReference>
<keyword evidence="2" id="KW-1133">Transmembrane helix</keyword>
<dbReference type="SUPFAM" id="SSF53474">
    <property type="entry name" value="alpha/beta-Hydrolases"/>
    <property type="match status" value="1"/>
</dbReference>
<evidence type="ECO:0000313" key="4">
    <source>
        <dbReference type="Proteomes" id="UP000537989"/>
    </source>
</evidence>
<gene>
    <name evidence="3" type="ORF">FAUST_7282</name>
</gene>
<feature type="transmembrane region" description="Helical" evidence="2">
    <location>
        <begin position="335"/>
        <end position="355"/>
    </location>
</feature>
<reference evidence="3 4" key="1">
    <citation type="submission" date="2020-02" db="EMBL/GenBank/DDBJ databases">
        <title>Identification and distribution of gene clusters putatively required for synthesis of sphingolipid metabolism inhibitors in phylogenetically diverse species of the filamentous fungus Fusarium.</title>
        <authorList>
            <person name="Kim H.-S."/>
            <person name="Busman M."/>
            <person name="Brown D.W."/>
            <person name="Divon H."/>
            <person name="Uhlig S."/>
            <person name="Proctor R.H."/>
        </authorList>
    </citation>
    <scope>NUCLEOTIDE SEQUENCE [LARGE SCALE GENOMIC DNA]</scope>
    <source>
        <strain evidence="3 4">NRRL 2903</strain>
    </source>
</reference>
<protein>
    <recommendedName>
        <fullName evidence="5">NB-ARC domain-containing protein</fullName>
    </recommendedName>
</protein>
<keyword evidence="2" id="KW-0812">Transmembrane</keyword>
<organism evidence="3 4">
    <name type="scientific">Fusarium austroamericanum</name>
    <dbReference type="NCBI Taxonomy" id="282268"/>
    <lineage>
        <taxon>Eukaryota</taxon>
        <taxon>Fungi</taxon>
        <taxon>Dikarya</taxon>
        <taxon>Ascomycota</taxon>
        <taxon>Pezizomycotina</taxon>
        <taxon>Sordariomycetes</taxon>
        <taxon>Hypocreomycetidae</taxon>
        <taxon>Hypocreales</taxon>
        <taxon>Nectriaceae</taxon>
        <taxon>Fusarium</taxon>
    </lineage>
</organism>
<comment type="caution">
    <text evidence="3">The sequence shown here is derived from an EMBL/GenBank/DDBJ whole genome shotgun (WGS) entry which is preliminary data.</text>
</comment>